<organism evidence="13 14">
    <name type="scientific">Halarchaeum grantii</name>
    <dbReference type="NCBI Taxonomy" id="1193105"/>
    <lineage>
        <taxon>Archaea</taxon>
        <taxon>Methanobacteriati</taxon>
        <taxon>Methanobacteriota</taxon>
        <taxon>Stenosarchaea group</taxon>
        <taxon>Halobacteria</taxon>
        <taxon>Halobacteriales</taxon>
        <taxon>Halobacteriaceae</taxon>
    </lineage>
</organism>
<dbReference type="GO" id="GO:0006457">
    <property type="term" value="P:protein folding"/>
    <property type="evidence" value="ECO:0007669"/>
    <property type="project" value="InterPro"/>
</dbReference>
<evidence type="ECO:0000256" key="9">
    <source>
        <dbReference type="ARBA" id="ARBA00023157"/>
    </source>
</evidence>
<keyword evidence="4 12" id="KW-0812">Transmembrane</keyword>
<evidence type="ECO:0000313" key="14">
    <source>
        <dbReference type="Proteomes" id="UP000628840"/>
    </source>
</evidence>
<sequence length="134" mass="14249">MLARLPSRPLLALGAAIAAVATTGSLTYSLGLGFAPCELCWYQRVLMYPLVGVLSYAWYTRDTGVYRLVLPFSVAGTALAAYQSYLQVVAGGTCALGGCATVYVRPVTIPNQSLLAFCLLTGLMAVLLVRARRP</sequence>
<evidence type="ECO:0000256" key="6">
    <source>
        <dbReference type="ARBA" id="ARBA00022989"/>
    </source>
</evidence>
<feature type="transmembrane region" description="Helical" evidence="12">
    <location>
        <begin position="65"/>
        <end position="82"/>
    </location>
</feature>
<comment type="subcellular location">
    <subcellularLocation>
        <location evidence="1">Membrane</location>
        <topology evidence="1">Multi-pass membrane protein</topology>
    </subcellularLocation>
</comment>
<dbReference type="AlphaFoldDB" id="A0A830FBC1"/>
<evidence type="ECO:0000256" key="11">
    <source>
        <dbReference type="ARBA" id="ARBA00023284"/>
    </source>
</evidence>
<comment type="caution">
    <text evidence="13">The sequence shown here is derived from an EMBL/GenBank/DDBJ whole genome shotgun (WGS) entry which is preliminary data.</text>
</comment>
<keyword evidence="6 12" id="KW-1133">Transmembrane helix</keyword>
<keyword evidence="9" id="KW-1015">Disulfide bond</keyword>
<dbReference type="PANTHER" id="PTHR43469:SF1">
    <property type="entry name" value="SPBETA PROPHAGE-DERIVED DISULFIDE BOND FORMATION PROTEIN B"/>
    <property type="match status" value="1"/>
</dbReference>
<evidence type="ECO:0000256" key="1">
    <source>
        <dbReference type="ARBA" id="ARBA00004141"/>
    </source>
</evidence>
<dbReference type="GO" id="GO:0016020">
    <property type="term" value="C:membrane"/>
    <property type="evidence" value="ECO:0007669"/>
    <property type="project" value="UniProtKB-SubCell"/>
</dbReference>
<protein>
    <recommendedName>
        <fullName evidence="15">Disulfide bond formation protein DsbB</fullName>
    </recommendedName>
</protein>
<evidence type="ECO:0000256" key="12">
    <source>
        <dbReference type="SAM" id="Phobius"/>
    </source>
</evidence>
<keyword evidence="14" id="KW-1185">Reference proteome</keyword>
<evidence type="ECO:0000256" key="10">
    <source>
        <dbReference type="ARBA" id="ARBA00023186"/>
    </source>
</evidence>
<comment type="similarity">
    <text evidence="2">Belongs to the DsbB family. BdbC subfamily.</text>
</comment>
<evidence type="ECO:0008006" key="15">
    <source>
        <dbReference type="Google" id="ProtNLM"/>
    </source>
</evidence>
<dbReference type="OrthoDB" id="213767at2157"/>
<accession>A0A830FBC1</accession>
<dbReference type="Pfam" id="PF02600">
    <property type="entry name" value="DsbB"/>
    <property type="match status" value="1"/>
</dbReference>
<keyword evidence="8 12" id="KW-0472">Membrane</keyword>
<evidence type="ECO:0000256" key="2">
    <source>
        <dbReference type="ARBA" id="ARBA00007602"/>
    </source>
</evidence>
<proteinExistence type="inferred from homology"/>
<dbReference type="InterPro" id="IPR012187">
    <property type="entry name" value="Disulphide_bond_form_BdbC"/>
</dbReference>
<dbReference type="RefSeq" id="WP_188883716.1">
    <property type="nucleotide sequence ID" value="NZ_BMPF01000003.1"/>
</dbReference>
<feature type="transmembrane region" description="Helical" evidence="12">
    <location>
        <begin position="113"/>
        <end position="131"/>
    </location>
</feature>
<evidence type="ECO:0000256" key="3">
    <source>
        <dbReference type="ARBA" id="ARBA00022448"/>
    </source>
</evidence>
<evidence type="ECO:0000256" key="8">
    <source>
        <dbReference type="ARBA" id="ARBA00023136"/>
    </source>
</evidence>
<dbReference type="Gene3D" id="1.20.1550.10">
    <property type="entry name" value="DsbB-like"/>
    <property type="match status" value="1"/>
</dbReference>
<dbReference type="EMBL" id="BMPF01000003">
    <property type="protein sequence ID" value="GGL37350.1"/>
    <property type="molecule type" value="Genomic_DNA"/>
</dbReference>
<evidence type="ECO:0000313" key="13">
    <source>
        <dbReference type="EMBL" id="GGL37350.1"/>
    </source>
</evidence>
<gene>
    <name evidence="13" type="ORF">GCM10009037_21120</name>
</gene>
<keyword evidence="3" id="KW-0813">Transport</keyword>
<keyword evidence="11" id="KW-0676">Redox-active center</keyword>
<dbReference type="Proteomes" id="UP000628840">
    <property type="component" value="Unassembled WGS sequence"/>
</dbReference>
<dbReference type="InterPro" id="IPR023380">
    <property type="entry name" value="DsbB-like_sf"/>
</dbReference>
<reference evidence="13 14" key="1">
    <citation type="journal article" date="2019" name="Int. J. Syst. Evol. Microbiol.">
        <title>The Global Catalogue of Microorganisms (GCM) 10K type strain sequencing project: providing services to taxonomists for standard genome sequencing and annotation.</title>
        <authorList>
            <consortium name="The Broad Institute Genomics Platform"/>
            <consortium name="The Broad Institute Genome Sequencing Center for Infectious Disease"/>
            <person name="Wu L."/>
            <person name="Ma J."/>
        </authorList>
    </citation>
    <scope>NUCLEOTIDE SEQUENCE [LARGE SCALE GENOMIC DNA]</scope>
    <source>
        <strain evidence="13 14">JCM 19585</strain>
    </source>
</reference>
<evidence type="ECO:0000256" key="4">
    <source>
        <dbReference type="ARBA" id="ARBA00022692"/>
    </source>
</evidence>
<keyword evidence="10" id="KW-0143">Chaperone</keyword>
<dbReference type="PANTHER" id="PTHR43469">
    <property type="entry name" value="DISULFIDE FORMATION PROTEIN-RELATED"/>
    <property type="match status" value="1"/>
</dbReference>
<keyword evidence="7" id="KW-0560">Oxidoreductase</keyword>
<feature type="transmembrane region" description="Helical" evidence="12">
    <location>
        <begin position="41"/>
        <end position="58"/>
    </location>
</feature>
<evidence type="ECO:0000256" key="5">
    <source>
        <dbReference type="ARBA" id="ARBA00022982"/>
    </source>
</evidence>
<keyword evidence="5" id="KW-0249">Electron transport</keyword>
<name>A0A830FBC1_9EURY</name>
<dbReference type="SUPFAM" id="SSF158442">
    <property type="entry name" value="DsbB-like"/>
    <property type="match status" value="1"/>
</dbReference>
<dbReference type="InterPro" id="IPR003752">
    <property type="entry name" value="DiS_bond_form_DsbB/BdbC"/>
</dbReference>
<evidence type="ECO:0000256" key="7">
    <source>
        <dbReference type="ARBA" id="ARBA00023002"/>
    </source>
</evidence>
<dbReference type="GO" id="GO:0015035">
    <property type="term" value="F:protein-disulfide reductase activity"/>
    <property type="evidence" value="ECO:0007669"/>
    <property type="project" value="InterPro"/>
</dbReference>